<evidence type="ECO:0000259" key="7">
    <source>
        <dbReference type="PROSITE" id="PS50011"/>
    </source>
</evidence>
<evidence type="ECO:0000256" key="2">
    <source>
        <dbReference type="ARBA" id="ARBA00022679"/>
    </source>
</evidence>
<dbReference type="InterPro" id="IPR011009">
    <property type="entry name" value="Kinase-like_dom_sf"/>
</dbReference>
<organism evidence="10 11">
    <name type="scientific">Cylindrotheca closterium</name>
    <dbReference type="NCBI Taxonomy" id="2856"/>
    <lineage>
        <taxon>Eukaryota</taxon>
        <taxon>Sar</taxon>
        <taxon>Stramenopiles</taxon>
        <taxon>Ochrophyta</taxon>
        <taxon>Bacillariophyta</taxon>
        <taxon>Bacillariophyceae</taxon>
        <taxon>Bacillariophycidae</taxon>
        <taxon>Bacillariales</taxon>
        <taxon>Bacillariaceae</taxon>
        <taxon>Cylindrotheca</taxon>
    </lineage>
</organism>
<dbReference type="PROSITE" id="PS00107">
    <property type="entry name" value="PROTEIN_KINASE_ATP"/>
    <property type="match status" value="1"/>
</dbReference>
<dbReference type="InterPro" id="IPR036305">
    <property type="entry name" value="RGS_sf"/>
</dbReference>
<name>A0AAD2CV89_9STRA</name>
<reference evidence="10" key="1">
    <citation type="submission" date="2023-08" db="EMBL/GenBank/DDBJ databases">
        <authorList>
            <person name="Audoor S."/>
            <person name="Bilcke G."/>
        </authorList>
    </citation>
    <scope>NUCLEOTIDE SEQUENCE</scope>
</reference>
<dbReference type="SUPFAM" id="SSF48097">
    <property type="entry name" value="Regulator of G-protein signaling, RGS"/>
    <property type="match status" value="1"/>
</dbReference>
<proteinExistence type="predicted"/>
<comment type="caution">
    <text evidence="10">The sequence shown here is derived from an EMBL/GenBank/DDBJ whole genome shotgun (WGS) entry which is preliminary data.</text>
</comment>
<evidence type="ECO:0000256" key="3">
    <source>
        <dbReference type="ARBA" id="ARBA00022741"/>
    </source>
</evidence>
<dbReference type="EMBL" id="CAKOGP040001668">
    <property type="protein sequence ID" value="CAJ1946263.1"/>
    <property type="molecule type" value="Genomic_DNA"/>
</dbReference>
<dbReference type="PROSITE" id="PS50132">
    <property type="entry name" value="RGS"/>
    <property type="match status" value="1"/>
</dbReference>
<dbReference type="PANTHER" id="PTHR24355">
    <property type="entry name" value="G PROTEIN-COUPLED RECEPTOR KINASE/RIBOSOMAL PROTEIN S6 KINASE"/>
    <property type="match status" value="1"/>
</dbReference>
<evidence type="ECO:0000256" key="5">
    <source>
        <dbReference type="ARBA" id="ARBA00022840"/>
    </source>
</evidence>
<evidence type="ECO:0000256" key="6">
    <source>
        <dbReference type="PROSITE-ProRule" id="PRU10141"/>
    </source>
</evidence>
<evidence type="ECO:0000313" key="10">
    <source>
        <dbReference type="EMBL" id="CAJ1946263.1"/>
    </source>
</evidence>
<protein>
    <recommendedName>
        <fullName evidence="12">G protein-coupled receptor kinase</fullName>
    </recommendedName>
</protein>
<dbReference type="PROSITE" id="PS51285">
    <property type="entry name" value="AGC_KINASE_CTER"/>
    <property type="match status" value="1"/>
</dbReference>
<dbReference type="SMART" id="SM00220">
    <property type="entry name" value="S_TKc"/>
    <property type="match status" value="1"/>
</dbReference>
<dbReference type="GO" id="GO:0005524">
    <property type="term" value="F:ATP binding"/>
    <property type="evidence" value="ECO:0007669"/>
    <property type="project" value="UniProtKB-UniRule"/>
</dbReference>
<dbReference type="AlphaFoldDB" id="A0AAD2CV89"/>
<dbReference type="GO" id="GO:0004674">
    <property type="term" value="F:protein serine/threonine kinase activity"/>
    <property type="evidence" value="ECO:0007669"/>
    <property type="project" value="UniProtKB-KW"/>
</dbReference>
<dbReference type="Gene3D" id="3.30.200.20">
    <property type="entry name" value="Phosphorylase Kinase, domain 1"/>
    <property type="match status" value="1"/>
</dbReference>
<keyword evidence="4" id="KW-0418">Kinase</keyword>
<dbReference type="SUPFAM" id="SSF56112">
    <property type="entry name" value="Protein kinase-like (PK-like)"/>
    <property type="match status" value="1"/>
</dbReference>
<dbReference type="InterPro" id="IPR000961">
    <property type="entry name" value="AGC-kinase_C"/>
</dbReference>
<dbReference type="InterPro" id="IPR017441">
    <property type="entry name" value="Protein_kinase_ATP_BS"/>
</dbReference>
<dbReference type="Pfam" id="PF00069">
    <property type="entry name" value="Pkinase"/>
    <property type="match status" value="1"/>
</dbReference>
<evidence type="ECO:0000313" key="11">
    <source>
        <dbReference type="Proteomes" id="UP001295423"/>
    </source>
</evidence>
<keyword evidence="3 6" id="KW-0547">Nucleotide-binding</keyword>
<dbReference type="InterPro" id="IPR000719">
    <property type="entry name" value="Prot_kinase_dom"/>
</dbReference>
<feature type="domain" description="AGC-kinase C-terminal" evidence="9">
    <location>
        <begin position="557"/>
        <end position="624"/>
    </location>
</feature>
<keyword evidence="2" id="KW-0808">Transferase</keyword>
<evidence type="ECO:0000256" key="4">
    <source>
        <dbReference type="ARBA" id="ARBA00022777"/>
    </source>
</evidence>
<feature type="binding site" evidence="6">
    <location>
        <position position="313"/>
    </location>
    <ligand>
        <name>ATP</name>
        <dbReference type="ChEBI" id="CHEBI:30616"/>
    </ligand>
</feature>
<feature type="domain" description="RGS" evidence="8">
    <location>
        <begin position="58"/>
        <end position="269"/>
    </location>
</feature>
<dbReference type="PROSITE" id="PS50011">
    <property type="entry name" value="PROTEIN_KINASE_DOM"/>
    <property type="match status" value="1"/>
</dbReference>
<dbReference type="Proteomes" id="UP001295423">
    <property type="component" value="Unassembled WGS sequence"/>
</dbReference>
<keyword evidence="5 6" id="KW-0067">ATP-binding</keyword>
<accession>A0AAD2CV89</accession>
<dbReference type="InterPro" id="IPR016137">
    <property type="entry name" value="RGS"/>
</dbReference>
<dbReference type="PANTHER" id="PTHR24355:SF18">
    <property type="entry name" value="G PROTEIN-COUPLED RECEPTOR KINASE"/>
    <property type="match status" value="1"/>
</dbReference>
<gene>
    <name evidence="10" type="ORF">CYCCA115_LOCUS10404</name>
</gene>
<keyword evidence="1" id="KW-0723">Serine/threonine-protein kinase</keyword>
<evidence type="ECO:0000259" key="9">
    <source>
        <dbReference type="PROSITE" id="PS51285"/>
    </source>
</evidence>
<keyword evidence="11" id="KW-1185">Reference proteome</keyword>
<dbReference type="Gene3D" id="1.10.510.10">
    <property type="entry name" value="Transferase(Phosphotransferase) domain 1"/>
    <property type="match status" value="1"/>
</dbReference>
<dbReference type="InterPro" id="IPR008271">
    <property type="entry name" value="Ser/Thr_kinase_AS"/>
</dbReference>
<dbReference type="SMART" id="SM00315">
    <property type="entry name" value="RGS"/>
    <property type="match status" value="1"/>
</dbReference>
<evidence type="ECO:0008006" key="12">
    <source>
        <dbReference type="Google" id="ProtNLM"/>
    </source>
</evidence>
<dbReference type="InterPro" id="IPR044926">
    <property type="entry name" value="RGS_subdomain_2"/>
</dbReference>
<dbReference type="Gene3D" id="1.10.167.10">
    <property type="entry name" value="Regulator of G-protein Signalling 4, domain 2"/>
    <property type="match status" value="1"/>
</dbReference>
<sequence length="652" mass="74593">MEELQDAIEDAQYVNAIATQEEGPRPVLAWDKPTDEQLAIWEADTRRKASPNGPKPFSTDWSLQSAIGLFLFSAYLKEICDDFHRINFVEDVIRWKGMREKRKFEKAVEIYETYLAEYKIDQQTGAKINPPKTQITELDLSREVPGIDYDDTQFLYASTVDPTYAHNCLGLKGSIIREVSETINSREDEMKASGVPSEVNGGSSASMRLAKEKRYESLRELTQTWRQKENPDACLPQTLFDKAEVVVVESLRRQHWKGFVESEYFRKFRNFLWFQDRAVVPDDFFNMRVLGRGGFGSVIACKRGVSGKLYAMKVMDKKRIKLKKSELLTVNERVSLAAVESPFVVNLKYSFHTQESIFLILDLMTGGDLGYHLQQKGKFPKKECLYYAARIMLGLQALHDEGYVYRDLKPENCLLDEDGKVKITDLGLTTKITPTLHGAAGTRGYWAPEMLRRDKKGKRMAYGHTVDWFSYGCCVAEFISGANPFRSEAALSFGLEAGMETKEKAIDHATLEMHPDFPDSLFEKDAADLCAKLLEKDEKKRLGTQGCEEIMAHPWFKNLNWESIITDQKKPPYTPPKDVNAAPQSEIGTFHEDKKHQETVLELKDERYYKDWDWTNPNAYAAEVIEFLIYERETGEPLLPVSQNTGCCCIIM</sequence>
<feature type="domain" description="Protein kinase" evidence="7">
    <location>
        <begin position="284"/>
        <end position="556"/>
    </location>
</feature>
<evidence type="ECO:0000259" key="8">
    <source>
        <dbReference type="PROSITE" id="PS50132"/>
    </source>
</evidence>
<dbReference type="PROSITE" id="PS00108">
    <property type="entry name" value="PROTEIN_KINASE_ST"/>
    <property type="match status" value="1"/>
</dbReference>
<evidence type="ECO:0000256" key="1">
    <source>
        <dbReference type="ARBA" id="ARBA00022527"/>
    </source>
</evidence>